<evidence type="ECO:0000313" key="1">
    <source>
        <dbReference type="EMBL" id="RGM25195.1"/>
    </source>
</evidence>
<protein>
    <recommendedName>
        <fullName evidence="3">Terminase small subunit</fullName>
    </recommendedName>
</protein>
<sequence>MSDGEVKGSFYRTEIIAQLFGVTVRRVQQLTQEGIISTTKILEDGKSVRRYDLVPTIQAYIKYLSDKAYGKQHRTDKEIELREQKMQADIALKESQGELHRLKTEIAAGQYISVEEVKLDYAKFFVVFKKFVMSIPARVTGMLSGQMEPSELRRCEKEIAAEVNRLLSAFVVAGIVGPEDVKKDGTLKKEKNPDS</sequence>
<accession>A0A3E4VD93</accession>
<gene>
    <name evidence="1" type="ORF">DXC31_02475</name>
</gene>
<name>A0A3E4VD93_MEDGN</name>
<dbReference type="Proteomes" id="UP000260808">
    <property type="component" value="Unassembled WGS sequence"/>
</dbReference>
<evidence type="ECO:0000313" key="2">
    <source>
        <dbReference type="Proteomes" id="UP000260808"/>
    </source>
</evidence>
<comment type="caution">
    <text evidence="1">The sequence shown here is derived from an EMBL/GenBank/DDBJ whole genome shotgun (WGS) entry which is preliminary data.</text>
</comment>
<dbReference type="EMBL" id="QSSX01000004">
    <property type="protein sequence ID" value="RGM25195.1"/>
    <property type="molecule type" value="Genomic_DNA"/>
</dbReference>
<evidence type="ECO:0008006" key="3">
    <source>
        <dbReference type="Google" id="ProtNLM"/>
    </source>
</evidence>
<dbReference type="AlphaFoldDB" id="A0A3E4VD93"/>
<proteinExistence type="predicted"/>
<organism evidence="1 2">
    <name type="scientific">Mediterraneibacter gnavus</name>
    <name type="common">Ruminococcus gnavus</name>
    <dbReference type="NCBI Taxonomy" id="33038"/>
    <lineage>
        <taxon>Bacteria</taxon>
        <taxon>Bacillati</taxon>
        <taxon>Bacillota</taxon>
        <taxon>Clostridia</taxon>
        <taxon>Lachnospirales</taxon>
        <taxon>Lachnospiraceae</taxon>
        <taxon>Mediterraneibacter</taxon>
    </lineage>
</organism>
<reference evidence="1 2" key="1">
    <citation type="submission" date="2018-08" db="EMBL/GenBank/DDBJ databases">
        <title>A genome reference for cultivated species of the human gut microbiota.</title>
        <authorList>
            <person name="Zou Y."/>
            <person name="Xue W."/>
            <person name="Luo G."/>
        </authorList>
    </citation>
    <scope>NUCLEOTIDE SEQUENCE [LARGE SCALE GENOMIC DNA]</scope>
    <source>
        <strain evidence="1 2">TF01-20-2</strain>
    </source>
</reference>